<evidence type="ECO:0000313" key="1">
    <source>
        <dbReference type="EMBL" id="KAL0940795.1"/>
    </source>
</evidence>
<keyword evidence="2" id="KW-1185">Reference proteome</keyword>
<dbReference type="Proteomes" id="UP000805649">
    <property type="component" value="Unassembled WGS sequence"/>
</dbReference>
<evidence type="ECO:0000313" key="2">
    <source>
        <dbReference type="Proteomes" id="UP000805649"/>
    </source>
</evidence>
<dbReference type="EMBL" id="VUJX02000002">
    <property type="protein sequence ID" value="KAL0940795.1"/>
    <property type="molecule type" value="Genomic_DNA"/>
</dbReference>
<accession>A0ACC3Z9N0</accession>
<organism evidence="1 2">
    <name type="scientific">Colletotrichum truncatum</name>
    <name type="common">Anthracnose fungus</name>
    <name type="synonym">Colletotrichum capsici</name>
    <dbReference type="NCBI Taxonomy" id="5467"/>
    <lineage>
        <taxon>Eukaryota</taxon>
        <taxon>Fungi</taxon>
        <taxon>Dikarya</taxon>
        <taxon>Ascomycota</taxon>
        <taxon>Pezizomycotina</taxon>
        <taxon>Sordariomycetes</taxon>
        <taxon>Hypocreomycetidae</taxon>
        <taxon>Glomerellales</taxon>
        <taxon>Glomerellaceae</taxon>
        <taxon>Colletotrichum</taxon>
        <taxon>Colletotrichum truncatum species complex</taxon>
    </lineage>
</organism>
<sequence>MSSDVGPSLTHRSVTNIRTEPGNNPTVAGPVSPHTPSRTISSAFGSPSSLRAEEDTIVIEIGSRFIKLGFAGEPAPKAVLSLGSEEHRRVGDFRAWDPDHKDDWRRRPMGKAWGVDHELWQHDVRSLDLGLVEDKIDRAIREALTKFLLIDSRPRKTVLVLSSSVPLPLLSISLDVLFNRFQAPTVSLVSSAVMSAVGAGARSALVVDLGWSETVVTSVYEYREIRTTRTTRAGKMLVGEVHGLIQSALSLSSAHSQRVNREKERGQHSVSFEECEEVACRLVWCRQLERSGISSREQQHHGEGLPTVEEQDESAPASPTAPQPADGIAEIPIQSVDPPETLNLQFQQLSEPCENTFFAPQCSRSSFDDNEIPVPYLIYQHLLRLPIDARAICMSRIVFVGGCSKVIGLRRRILDEVSGLVQEHGWDLVQGHAPVQYKNNTLLRRHNIQPATGDSTESMPSTNLPDETSSEQGHIRTAADIIEEALMKRDDHYPKIQGCVRPLESLGPWGGASLTCQLKVVAMANIDREIWLQQGLNGASRPSEVDIKAQQRQSIGPGGLMRAAANGGQPTWTLGAWGTV</sequence>
<proteinExistence type="predicted"/>
<reference evidence="1 2" key="1">
    <citation type="journal article" date="2020" name="Phytopathology">
        <title>Genome Sequence Resources of Colletotrichum truncatum, C. plurivorum, C. musicola, and C. sojae: Four Species Pathogenic to Soybean (Glycine max).</title>
        <authorList>
            <person name="Rogerio F."/>
            <person name="Boufleur T.R."/>
            <person name="Ciampi-Guillardi M."/>
            <person name="Sukno S.A."/>
            <person name="Thon M.R."/>
            <person name="Massola Junior N.S."/>
            <person name="Baroncelli R."/>
        </authorList>
    </citation>
    <scope>NUCLEOTIDE SEQUENCE [LARGE SCALE GENOMIC DNA]</scope>
    <source>
        <strain evidence="1 2">CMES1059</strain>
    </source>
</reference>
<protein>
    <submittedName>
        <fullName evidence="1">Actin-related protein</fullName>
    </submittedName>
</protein>
<gene>
    <name evidence="1" type="ORF">CTRU02_203558</name>
</gene>
<comment type="caution">
    <text evidence="1">The sequence shown here is derived from an EMBL/GenBank/DDBJ whole genome shotgun (WGS) entry which is preliminary data.</text>
</comment>
<name>A0ACC3Z9N0_COLTU</name>